<accession>A0A3B6SU74</accession>
<dbReference type="InterPro" id="IPR006566">
    <property type="entry name" value="FBD"/>
</dbReference>
<dbReference type="PANTHER" id="PTHR34709">
    <property type="entry name" value="OS10G0396666 PROTEIN"/>
    <property type="match status" value="1"/>
</dbReference>
<dbReference type="OrthoDB" id="609326at2759"/>
<feature type="domain" description="FBD" evidence="1">
    <location>
        <begin position="151"/>
        <end position="186"/>
    </location>
</feature>
<organism evidence="2">
    <name type="scientific">Triticum aestivum</name>
    <name type="common">Wheat</name>
    <dbReference type="NCBI Taxonomy" id="4565"/>
    <lineage>
        <taxon>Eukaryota</taxon>
        <taxon>Viridiplantae</taxon>
        <taxon>Streptophyta</taxon>
        <taxon>Embryophyta</taxon>
        <taxon>Tracheophyta</taxon>
        <taxon>Spermatophyta</taxon>
        <taxon>Magnoliopsida</taxon>
        <taxon>Liliopsida</taxon>
        <taxon>Poales</taxon>
        <taxon>Poaceae</taxon>
        <taxon>BOP clade</taxon>
        <taxon>Pooideae</taxon>
        <taxon>Triticodae</taxon>
        <taxon>Triticeae</taxon>
        <taxon>Triticinae</taxon>
        <taxon>Triticum</taxon>
    </lineage>
</organism>
<evidence type="ECO:0000313" key="2">
    <source>
        <dbReference type="EnsemblPlants" id="TraesCS7B02G436000.1"/>
    </source>
</evidence>
<dbReference type="OMA" id="CYIYLSY"/>
<protein>
    <recommendedName>
        <fullName evidence="1">FBD domain-containing protein</fullName>
    </recommendedName>
</protein>
<evidence type="ECO:0000259" key="1">
    <source>
        <dbReference type="Pfam" id="PF08387"/>
    </source>
</evidence>
<dbReference type="Pfam" id="PF08387">
    <property type="entry name" value="FBD"/>
    <property type="match status" value="1"/>
</dbReference>
<keyword evidence="3" id="KW-1185">Reference proteome</keyword>
<evidence type="ECO:0000313" key="3">
    <source>
        <dbReference type="Proteomes" id="UP000019116"/>
    </source>
</evidence>
<dbReference type="Gramene" id="TraesCS7B02G436000.1">
    <property type="protein sequence ID" value="TraesCS7B02G436000.1"/>
    <property type="gene ID" value="TraesCS7B02G436000"/>
</dbReference>
<reference evidence="2" key="2">
    <citation type="submission" date="2018-10" db="UniProtKB">
        <authorList>
            <consortium name="EnsemblPlants"/>
        </authorList>
    </citation>
    <scope>IDENTIFICATION</scope>
</reference>
<dbReference type="EnsemblPlants" id="TraesCS7B02G436000.1">
    <property type="protein sequence ID" value="TraesCS7B02G436000.1"/>
    <property type="gene ID" value="TraesCS7B02G436000"/>
</dbReference>
<reference evidence="2" key="1">
    <citation type="submission" date="2018-08" db="EMBL/GenBank/DDBJ databases">
        <authorList>
            <person name="Rossello M."/>
        </authorList>
    </citation>
    <scope>NUCLEOTIDE SEQUENCE [LARGE SCALE GENOMIC DNA]</scope>
    <source>
        <strain evidence="2">cv. Chinese Spring</strain>
    </source>
</reference>
<proteinExistence type="predicted"/>
<dbReference type="PANTHER" id="PTHR34709:SF54">
    <property type="entry name" value="GENOME ASSEMBLY, CHROMOSOME: II"/>
    <property type="match status" value="1"/>
</dbReference>
<dbReference type="Gramene" id="TraesCS7B03G1181100.1">
    <property type="protein sequence ID" value="TraesCS7B03G1181100.1.CDS"/>
    <property type="gene ID" value="TraesCS7B03G1181100"/>
</dbReference>
<dbReference type="InterPro" id="IPR055312">
    <property type="entry name" value="FBL15-like"/>
</dbReference>
<sequence>MSLIATEVSISVFAPMVEKVSWHCCYRAGSVTFGLWELEQLTLETSESQGQLSSLQIHASIFRSNFPGGAINFMQEIAKHMVAAFSALELHLKTVGHVFGAIVFLLLGMNRIRAAVRRLKLILWRTKVREGCLPNCPCQPTDWRSQTVSFTHLEEVEITGFEGVGHEFDFLKLMLRCSPALKKMTLKLSRDVWSRKDGCTIINNIFKEYPSVQCYIYLSYGKCMFSVLC</sequence>
<dbReference type="AlphaFoldDB" id="A0A3B6SU74"/>
<name>A0A3B6SU74_WHEAT</name>
<dbReference type="Proteomes" id="UP000019116">
    <property type="component" value="Chromosome 7B"/>
</dbReference>